<protein>
    <submittedName>
        <fullName evidence="8">Oligosaccharide flippase family protein</fullName>
    </submittedName>
</protein>
<dbReference type="EMBL" id="JBHUEA010000005">
    <property type="protein sequence ID" value="MFD1720818.1"/>
    <property type="molecule type" value="Genomic_DNA"/>
</dbReference>
<feature type="transmembrane region" description="Helical" evidence="7">
    <location>
        <begin position="449"/>
        <end position="469"/>
    </location>
</feature>
<gene>
    <name evidence="8" type="ORF">ACFSBI_04590</name>
</gene>
<proteinExistence type="inferred from homology"/>
<feature type="transmembrane region" description="Helical" evidence="7">
    <location>
        <begin position="92"/>
        <end position="112"/>
    </location>
</feature>
<dbReference type="PANTHER" id="PTHR30250:SF10">
    <property type="entry name" value="LIPOPOLYSACCHARIDE BIOSYNTHESIS PROTEIN WZXC"/>
    <property type="match status" value="1"/>
</dbReference>
<dbReference type="Pfam" id="PF13440">
    <property type="entry name" value="Polysacc_synt_3"/>
    <property type="match status" value="1"/>
</dbReference>
<feature type="transmembrane region" description="Helical" evidence="7">
    <location>
        <begin position="365"/>
        <end position="383"/>
    </location>
</feature>
<feature type="transmembrane region" description="Helical" evidence="7">
    <location>
        <begin position="389"/>
        <end position="410"/>
    </location>
</feature>
<evidence type="ECO:0000313" key="9">
    <source>
        <dbReference type="Proteomes" id="UP001597347"/>
    </source>
</evidence>
<keyword evidence="4 7" id="KW-0812">Transmembrane</keyword>
<evidence type="ECO:0000256" key="7">
    <source>
        <dbReference type="SAM" id="Phobius"/>
    </source>
</evidence>
<name>A0ABW4LCA6_9MICO</name>
<feature type="transmembrane region" description="Helical" evidence="7">
    <location>
        <begin position="56"/>
        <end position="80"/>
    </location>
</feature>
<keyword evidence="5 7" id="KW-1133">Transmembrane helix</keyword>
<accession>A0ABW4LCA6</accession>
<evidence type="ECO:0000256" key="5">
    <source>
        <dbReference type="ARBA" id="ARBA00022989"/>
    </source>
</evidence>
<feature type="transmembrane region" description="Helical" evidence="7">
    <location>
        <begin position="328"/>
        <end position="345"/>
    </location>
</feature>
<evidence type="ECO:0000256" key="4">
    <source>
        <dbReference type="ARBA" id="ARBA00022692"/>
    </source>
</evidence>
<comment type="caution">
    <text evidence="8">The sequence shown here is derived from an EMBL/GenBank/DDBJ whole genome shotgun (WGS) entry which is preliminary data.</text>
</comment>
<feature type="transmembrane region" description="Helical" evidence="7">
    <location>
        <begin position="158"/>
        <end position="177"/>
    </location>
</feature>
<evidence type="ECO:0000256" key="6">
    <source>
        <dbReference type="ARBA" id="ARBA00023136"/>
    </source>
</evidence>
<keyword evidence="3" id="KW-1003">Cell membrane</keyword>
<evidence type="ECO:0000256" key="2">
    <source>
        <dbReference type="ARBA" id="ARBA00007430"/>
    </source>
</evidence>
<dbReference type="PANTHER" id="PTHR30250">
    <property type="entry name" value="PST FAMILY PREDICTED COLANIC ACID TRANSPORTER"/>
    <property type="match status" value="1"/>
</dbReference>
<feature type="transmembrane region" description="Helical" evidence="7">
    <location>
        <begin position="242"/>
        <end position="263"/>
    </location>
</feature>
<feature type="transmembrane region" description="Helical" evidence="7">
    <location>
        <begin position="183"/>
        <end position="203"/>
    </location>
</feature>
<dbReference type="RefSeq" id="WP_377932501.1">
    <property type="nucleotide sequence ID" value="NZ_JBHUEA010000005.1"/>
</dbReference>
<feature type="transmembrane region" description="Helical" evidence="7">
    <location>
        <begin position="422"/>
        <end position="443"/>
    </location>
</feature>
<comment type="similarity">
    <text evidence="2">Belongs to the polysaccharide synthase family.</text>
</comment>
<reference evidence="9" key="1">
    <citation type="journal article" date="2019" name="Int. J. Syst. Evol. Microbiol.">
        <title>The Global Catalogue of Microorganisms (GCM) 10K type strain sequencing project: providing services to taxonomists for standard genome sequencing and annotation.</title>
        <authorList>
            <consortium name="The Broad Institute Genomics Platform"/>
            <consortium name="The Broad Institute Genome Sequencing Center for Infectious Disease"/>
            <person name="Wu L."/>
            <person name="Ma J."/>
        </authorList>
    </citation>
    <scope>NUCLEOTIDE SEQUENCE [LARGE SCALE GENOMIC DNA]</scope>
    <source>
        <strain evidence="9">CGMCC 1.12471</strain>
    </source>
</reference>
<sequence length="491" mass="49386">MRATEVTDQTSASAFRGRAAATAVRWSSLSVLGRQGFQILLALVLARIIGPEAYGAVAAATVVVTLAALLLDQGLAAALVQRPDLPTGSAGATATINLASAAVLGLLAVVTAPLLSAFLGAPGLAALLLWLGPGLLLKGAAIVPRAMLLRRLALKPVAVVEIAGAALGTAVGLAAALSGAGAFAMVLSVLVADGVVAVALLVLEGGPVPNLRLAAFAPLAGFGGRVFATNGVAYLSRNTDTVLVGHLLGAAALAQYAMAYRVLVIPVQFLGQSVNRVLFPVLSRAQGRRDELAEQLSRATRLLALTAVPPMVLVACAAPQLVEVLLGAAWAPTAPVMAVLALAGARETVFYVTPVLMRATGRAGLGLRFQVLSTVVQVAGIVAGLPFGLLGVAVGYAVGGFLLVPVLLVVQHRLAGVTARQQLGAILPPVHAAAWGALGYLLVALLPMPAIATALAGGVVFALLAVGVLRLAHPAAARDGLARVRALAGRG</sequence>
<evidence type="ECO:0000256" key="3">
    <source>
        <dbReference type="ARBA" id="ARBA00022475"/>
    </source>
</evidence>
<comment type="subcellular location">
    <subcellularLocation>
        <location evidence="1">Cell membrane</location>
        <topology evidence="1">Multi-pass membrane protein</topology>
    </subcellularLocation>
</comment>
<feature type="transmembrane region" description="Helical" evidence="7">
    <location>
        <begin position="215"/>
        <end position="236"/>
    </location>
</feature>
<feature type="transmembrane region" description="Helical" evidence="7">
    <location>
        <begin position="118"/>
        <end position="137"/>
    </location>
</feature>
<organism evidence="8 9">
    <name type="scientific">Amnibacterium endophyticum</name>
    <dbReference type="NCBI Taxonomy" id="2109337"/>
    <lineage>
        <taxon>Bacteria</taxon>
        <taxon>Bacillati</taxon>
        <taxon>Actinomycetota</taxon>
        <taxon>Actinomycetes</taxon>
        <taxon>Micrococcales</taxon>
        <taxon>Microbacteriaceae</taxon>
        <taxon>Amnibacterium</taxon>
    </lineage>
</organism>
<keyword evidence="9" id="KW-1185">Reference proteome</keyword>
<keyword evidence="6 7" id="KW-0472">Membrane</keyword>
<evidence type="ECO:0000313" key="8">
    <source>
        <dbReference type="EMBL" id="MFD1720818.1"/>
    </source>
</evidence>
<dbReference type="Proteomes" id="UP001597347">
    <property type="component" value="Unassembled WGS sequence"/>
</dbReference>
<dbReference type="InterPro" id="IPR050833">
    <property type="entry name" value="Poly_Biosynth_Transport"/>
</dbReference>
<evidence type="ECO:0000256" key="1">
    <source>
        <dbReference type="ARBA" id="ARBA00004651"/>
    </source>
</evidence>